<dbReference type="Proteomes" id="UP000597444">
    <property type="component" value="Unassembled WGS sequence"/>
</dbReference>
<dbReference type="RefSeq" id="WP_220206920.1">
    <property type="nucleotide sequence ID" value="NZ_BNJK01000001.1"/>
</dbReference>
<accession>A0A8J3IT17</accession>
<evidence type="ECO:0000313" key="2">
    <source>
        <dbReference type="Proteomes" id="UP000597444"/>
    </source>
</evidence>
<keyword evidence="2" id="KW-1185">Reference proteome</keyword>
<proteinExistence type="predicted"/>
<comment type="caution">
    <text evidence="1">The sequence shown here is derived from an EMBL/GenBank/DDBJ whole genome shotgun (WGS) entry which is preliminary data.</text>
</comment>
<organism evidence="1 2">
    <name type="scientific">Reticulibacter mediterranei</name>
    <dbReference type="NCBI Taxonomy" id="2778369"/>
    <lineage>
        <taxon>Bacteria</taxon>
        <taxon>Bacillati</taxon>
        <taxon>Chloroflexota</taxon>
        <taxon>Ktedonobacteria</taxon>
        <taxon>Ktedonobacterales</taxon>
        <taxon>Reticulibacteraceae</taxon>
        <taxon>Reticulibacter</taxon>
    </lineage>
</organism>
<dbReference type="EMBL" id="BNJK01000001">
    <property type="protein sequence ID" value="GHO96282.1"/>
    <property type="molecule type" value="Genomic_DNA"/>
</dbReference>
<dbReference type="AlphaFoldDB" id="A0A8J3IT17"/>
<protein>
    <submittedName>
        <fullName evidence="1">Uncharacterized protein</fullName>
    </submittedName>
</protein>
<evidence type="ECO:0000313" key="1">
    <source>
        <dbReference type="EMBL" id="GHO96282.1"/>
    </source>
</evidence>
<reference evidence="1" key="1">
    <citation type="submission" date="2020-10" db="EMBL/GenBank/DDBJ databases">
        <title>Taxonomic study of unclassified bacteria belonging to the class Ktedonobacteria.</title>
        <authorList>
            <person name="Yabe S."/>
            <person name="Wang C.M."/>
            <person name="Zheng Y."/>
            <person name="Sakai Y."/>
            <person name="Cavaletti L."/>
            <person name="Monciardini P."/>
            <person name="Donadio S."/>
        </authorList>
    </citation>
    <scope>NUCLEOTIDE SEQUENCE</scope>
    <source>
        <strain evidence="1">ID150040</strain>
    </source>
</reference>
<sequence length="178" mass="20514">MSNRTTRTAGDEQRIVALFHLYTFCEIVHNHLMIIEEMEATLNESSIPFRGRGTIRPVQCNRAVNTLQEVQLKLHSFCQLFHSDITSLPIAFTILSFRFLPLINEANEQTILLIHLIEDFRSDCMTPSSAVLQQRKSIFVAFGRLLSHLYSIPLQFMDIKTEARQITVKLVLQHQQST</sequence>
<gene>
    <name evidence="1" type="ORF">KSF_063300</name>
</gene>
<name>A0A8J3IT17_9CHLR</name>